<dbReference type="InterPro" id="IPR007492">
    <property type="entry name" value="LytTR_DNA-bd_dom"/>
</dbReference>
<dbReference type="InterPro" id="IPR011006">
    <property type="entry name" value="CheY-like_superfamily"/>
</dbReference>
<protein>
    <submittedName>
        <fullName evidence="4">Two component transcriptional regulator, LytTR family</fullName>
    </submittedName>
</protein>
<accession>A0ABY1PM54</accession>
<dbReference type="PROSITE" id="PS50110">
    <property type="entry name" value="RESPONSE_REGULATORY"/>
    <property type="match status" value="1"/>
</dbReference>
<dbReference type="PROSITE" id="PS50930">
    <property type="entry name" value="HTH_LYTTR"/>
    <property type="match status" value="1"/>
</dbReference>
<dbReference type="SMART" id="SM00448">
    <property type="entry name" value="REC"/>
    <property type="match status" value="1"/>
</dbReference>
<dbReference type="EMBL" id="FXUA01000012">
    <property type="protein sequence ID" value="SMP36090.1"/>
    <property type="molecule type" value="Genomic_DNA"/>
</dbReference>
<dbReference type="Pfam" id="PF04397">
    <property type="entry name" value="LytTR"/>
    <property type="match status" value="1"/>
</dbReference>
<dbReference type="InterPro" id="IPR001789">
    <property type="entry name" value="Sig_transdc_resp-reg_receiver"/>
</dbReference>
<dbReference type="CDD" id="cd17534">
    <property type="entry name" value="REC_DC-like"/>
    <property type="match status" value="1"/>
</dbReference>
<organism evidence="4 5">
    <name type="scientific">Algoriphagus winogradskyi</name>
    <dbReference type="NCBI Taxonomy" id="237017"/>
    <lineage>
        <taxon>Bacteria</taxon>
        <taxon>Pseudomonadati</taxon>
        <taxon>Bacteroidota</taxon>
        <taxon>Cytophagia</taxon>
        <taxon>Cytophagales</taxon>
        <taxon>Cyclobacteriaceae</taxon>
        <taxon>Algoriphagus</taxon>
    </lineage>
</organism>
<name>A0ABY1PM54_9BACT</name>
<evidence type="ECO:0000259" key="3">
    <source>
        <dbReference type="PROSITE" id="PS50930"/>
    </source>
</evidence>
<evidence type="ECO:0000259" key="2">
    <source>
        <dbReference type="PROSITE" id="PS50110"/>
    </source>
</evidence>
<dbReference type="RefSeq" id="WP_283414865.1">
    <property type="nucleotide sequence ID" value="NZ_FXUA01000012.1"/>
</dbReference>
<evidence type="ECO:0000313" key="4">
    <source>
        <dbReference type="EMBL" id="SMP36090.1"/>
    </source>
</evidence>
<dbReference type="Pfam" id="PF00072">
    <property type="entry name" value="Response_reg"/>
    <property type="match status" value="1"/>
</dbReference>
<dbReference type="SUPFAM" id="SSF52172">
    <property type="entry name" value="CheY-like"/>
    <property type="match status" value="1"/>
</dbReference>
<dbReference type="PANTHER" id="PTHR37299:SF1">
    <property type="entry name" value="STAGE 0 SPORULATION PROTEIN A HOMOLOG"/>
    <property type="match status" value="1"/>
</dbReference>
<keyword evidence="1" id="KW-0597">Phosphoprotein</keyword>
<keyword evidence="5" id="KW-1185">Reference proteome</keyword>
<dbReference type="Gene3D" id="3.40.50.2300">
    <property type="match status" value="1"/>
</dbReference>
<dbReference type="InterPro" id="IPR046947">
    <property type="entry name" value="LytR-like"/>
</dbReference>
<dbReference type="PANTHER" id="PTHR37299">
    <property type="entry name" value="TRANSCRIPTIONAL REGULATOR-RELATED"/>
    <property type="match status" value="1"/>
</dbReference>
<evidence type="ECO:0000256" key="1">
    <source>
        <dbReference type="PROSITE-ProRule" id="PRU00169"/>
    </source>
</evidence>
<reference evidence="4 5" key="1">
    <citation type="submission" date="2017-05" db="EMBL/GenBank/DDBJ databases">
        <authorList>
            <person name="Varghese N."/>
            <person name="Submissions S."/>
        </authorList>
    </citation>
    <scope>NUCLEOTIDE SEQUENCE [LARGE SCALE GENOMIC DNA]</scope>
    <source>
        <strain evidence="4 5">DSM 15360</strain>
    </source>
</reference>
<feature type="modified residue" description="4-aspartylphosphate" evidence="1">
    <location>
        <position position="59"/>
    </location>
</feature>
<feature type="domain" description="HTH LytTR-type" evidence="3">
    <location>
        <begin position="155"/>
        <end position="243"/>
    </location>
</feature>
<dbReference type="SMART" id="SM00850">
    <property type="entry name" value="LytTR"/>
    <property type="match status" value="1"/>
</dbReference>
<feature type="domain" description="Response regulatory" evidence="2">
    <location>
        <begin position="9"/>
        <end position="124"/>
    </location>
</feature>
<comment type="caution">
    <text evidence="4">The sequence shown here is derived from an EMBL/GenBank/DDBJ whole genome shotgun (WGS) entry which is preliminary data.</text>
</comment>
<dbReference type="Proteomes" id="UP001157915">
    <property type="component" value="Unassembled WGS sequence"/>
</dbReference>
<evidence type="ECO:0000313" key="5">
    <source>
        <dbReference type="Proteomes" id="UP001157915"/>
    </source>
</evidence>
<proteinExistence type="predicted"/>
<sequence length="246" mass="28207">MDQFYTKPKVLLVEDNFNLSENIKEILSLRGYDIVKILDQAETALSIIEENSPDLVLVDIKLKGNKTGIELAEELRQTIDLPIVFLTSASGKEIVKRVNHIQPDGFITKPFTSNSLVTSIELAMERHKVNLKKSADQQKNTNTDLFIRENGWLKKILISDISYIKAEGTYTHIFVKEKQYTLRNTVKDLMKKLPENQFSRVHKSYIANMEKIEALSSNAVKIDNIEIPIGRNYYHTLLQNINKLSN</sequence>
<dbReference type="Gene3D" id="2.40.50.1020">
    <property type="entry name" value="LytTr DNA-binding domain"/>
    <property type="match status" value="1"/>
</dbReference>
<gene>
    <name evidence="4" type="ORF">SAMN06265367_1125</name>
</gene>